<feature type="signal peptide" evidence="1">
    <location>
        <begin position="1"/>
        <end position="20"/>
    </location>
</feature>
<feature type="chain" id="PRO_5047530541" evidence="1">
    <location>
        <begin position="21"/>
        <end position="831"/>
    </location>
</feature>
<dbReference type="Proteomes" id="UP001141933">
    <property type="component" value="Unassembled WGS sequence"/>
</dbReference>
<keyword evidence="3" id="KW-1185">Reference proteome</keyword>
<name>A0ABT4PF97_9BACT</name>
<organism evidence="2 3">
    <name type="scientific">Phocaeicola acetigenes</name>
    <dbReference type="NCBI Taxonomy" id="3016083"/>
    <lineage>
        <taxon>Bacteria</taxon>
        <taxon>Pseudomonadati</taxon>
        <taxon>Bacteroidota</taxon>
        <taxon>Bacteroidia</taxon>
        <taxon>Bacteroidales</taxon>
        <taxon>Bacteroidaceae</taxon>
        <taxon>Phocaeicola</taxon>
    </lineage>
</organism>
<protein>
    <submittedName>
        <fullName evidence="2">DUF4493 domain-containing protein</fullName>
    </submittedName>
</protein>
<accession>A0ABT4PF97</accession>
<dbReference type="Gene3D" id="2.60.120.890">
    <property type="entry name" value="BT2081, beta-jelly-roll domain"/>
    <property type="match status" value="1"/>
</dbReference>
<dbReference type="Pfam" id="PF14900">
    <property type="entry name" value="DUF4493"/>
    <property type="match status" value="1"/>
</dbReference>
<evidence type="ECO:0000313" key="2">
    <source>
        <dbReference type="EMBL" id="MCZ8371708.1"/>
    </source>
</evidence>
<evidence type="ECO:0000256" key="1">
    <source>
        <dbReference type="SAM" id="SignalP"/>
    </source>
</evidence>
<keyword evidence="1" id="KW-0732">Signal</keyword>
<sequence>MKKAYCGLMSLLLLGLFSCAKEETASSVKGRISVSMSADQSLLGEQSRGSVSGETPDVNDFSLSIVSEDEDFSSSWDRFADFEPVIVDVGTYTVTASYGNADTEGFDALSYLGSTTVDVKKNEVTDASILCSINKAKVSITYTEDFQTYFSSYSAYINTSKGNKVSYLSDEIRGAYFVPGDLSVYLEVTRQGNSQKITLNPKNFTAEVKHEYRLTMDVDASTASLKIIFNDNPLSEENVDINISDEALSAAPPVFTPYGFSSGTAIEVSEYGSVSEKLEAYLNAPAGLARCELITQSEALKTQGWPESVDLMNLTAEQSQKLAELGLATRGLGANHDKIATIDFQNVIPHLYCVSGQDEEHVFTLKATDLYSKVSEDLVLKVLTHLIVFDVQLPASVPYGSSVITFPLTLEGDVAKVQFYYDENGIYKPFDSAYVSVQPDGDNQYTVTLIYPNSLTDTENGVKFKAAYGAKAIERIISVEAPTLQVSLKNGKADVWATKVDMQVTDLTQSLEISAQTVEFQYKKDGVWTKWDNVSLNGMNQFTLKGLSAGATYTIRAAHTQGLYSNELEITTEQATQLPNAGMEEWFSNKIAEDGTDLSGNSKVYWNKWYPWNESINTSKGWSTVNQTTTQYGATPSTFLGFPTFPYVGCCYTTNSGTLRTDNHYEGSYAALIRTVGWGHDNQADGRDSQNVTPGELYLGSYDVSTHTPIYGYDFTSRPTGLAFYYQYVPKNEADYWEVQIEVKDAEGQNIASQRITRSGNVSEYTKEVVPLTYGIVKKAASISVIFRSSANPDCLVSNETNLSYPKFGNLSDGEYVGSQLYIDNIELIYE</sequence>
<dbReference type="InterPro" id="IPR027840">
    <property type="entry name" value="DUF4493"/>
</dbReference>
<comment type="caution">
    <text evidence="2">The sequence shown here is derived from an EMBL/GenBank/DDBJ whole genome shotgun (WGS) entry which is preliminary data.</text>
</comment>
<proteinExistence type="predicted"/>
<evidence type="ECO:0000313" key="3">
    <source>
        <dbReference type="Proteomes" id="UP001141933"/>
    </source>
</evidence>
<dbReference type="PROSITE" id="PS51257">
    <property type="entry name" value="PROKAR_LIPOPROTEIN"/>
    <property type="match status" value="1"/>
</dbReference>
<dbReference type="InterPro" id="IPR038653">
    <property type="entry name" value="Put_CMD_sf"/>
</dbReference>
<dbReference type="EMBL" id="JAPZVM010000002">
    <property type="protein sequence ID" value="MCZ8371708.1"/>
    <property type="molecule type" value="Genomic_DNA"/>
</dbReference>
<reference evidence="2" key="1">
    <citation type="submission" date="2022-12" db="EMBL/GenBank/DDBJ databases">
        <title>Phocaeicola acetigenes sp. nov., isolated feces from a healthy human.</title>
        <authorList>
            <person name="Do H."/>
            <person name="Ha Y.B."/>
            <person name="Kim J.-S."/>
            <person name="Suh M.K."/>
            <person name="Kim H.S."/>
            <person name="Lee J.-S."/>
        </authorList>
    </citation>
    <scope>NUCLEOTIDE SEQUENCE</scope>
    <source>
        <strain evidence="2">KGMB11183</strain>
    </source>
</reference>
<gene>
    <name evidence="2" type="ORF">O6P32_03185</name>
</gene>
<dbReference type="RefSeq" id="WP_269876770.1">
    <property type="nucleotide sequence ID" value="NZ_JAPZVM010000002.1"/>
</dbReference>